<evidence type="ECO:0000313" key="1">
    <source>
        <dbReference type="EMBL" id="PTX58069.1"/>
    </source>
</evidence>
<gene>
    <name evidence="1" type="ORF">C8N43_2745</name>
</gene>
<reference evidence="1 2" key="1">
    <citation type="submission" date="2018-04" db="EMBL/GenBank/DDBJ databases">
        <title>Genomic Encyclopedia of Archaeal and Bacterial Type Strains, Phase II (KMG-II): from individual species to whole genera.</title>
        <authorList>
            <person name="Goeker M."/>
        </authorList>
    </citation>
    <scope>NUCLEOTIDE SEQUENCE [LARGE SCALE GENOMIC DNA]</scope>
    <source>
        <strain evidence="1 2">DSM 100977</strain>
    </source>
</reference>
<dbReference type="EMBL" id="QBKS01000001">
    <property type="protein sequence ID" value="PTX58069.1"/>
    <property type="molecule type" value="Genomic_DNA"/>
</dbReference>
<dbReference type="AlphaFoldDB" id="A0A2T6BPT5"/>
<organism evidence="1 2">
    <name type="scientific">Litoreibacter ponti</name>
    <dbReference type="NCBI Taxonomy" id="1510457"/>
    <lineage>
        <taxon>Bacteria</taxon>
        <taxon>Pseudomonadati</taxon>
        <taxon>Pseudomonadota</taxon>
        <taxon>Alphaproteobacteria</taxon>
        <taxon>Rhodobacterales</taxon>
        <taxon>Roseobacteraceae</taxon>
        <taxon>Litoreibacter</taxon>
    </lineage>
</organism>
<accession>A0A2T6BPT5</accession>
<keyword evidence="2" id="KW-1185">Reference proteome</keyword>
<sequence>MPLATALFAHPALADTQWTACGGACQITQRADRLEVAFGDTVRDLSNARLLHGQRPTACLSILPVLFSYAPNTATLLRTKPDTAELFIGPEIVLSDIALAPETARLSCNAAYLIVQDVFGTGGVLIFDTATGDPIMPSQGTDSWLLTSPDGSYAVEIASFNAFDGYRIVELDTGQSTELPATHEIDLPAFGTDNSFALVRGDVSPPRTEIYDLSTGELAATLDYALPLGRPFKLEDGEVVSTPAD</sequence>
<evidence type="ECO:0000313" key="2">
    <source>
        <dbReference type="Proteomes" id="UP000243978"/>
    </source>
</evidence>
<protein>
    <submittedName>
        <fullName evidence="1">Uncharacterized protein</fullName>
    </submittedName>
</protein>
<proteinExistence type="predicted"/>
<dbReference type="InterPro" id="IPR011044">
    <property type="entry name" value="Quino_amine_DH_bsu"/>
</dbReference>
<dbReference type="SUPFAM" id="SSF50969">
    <property type="entry name" value="YVTN repeat-like/Quinoprotein amine dehydrogenase"/>
    <property type="match status" value="1"/>
</dbReference>
<name>A0A2T6BPT5_9RHOB</name>
<comment type="caution">
    <text evidence="1">The sequence shown here is derived from an EMBL/GenBank/DDBJ whole genome shotgun (WGS) entry which is preliminary data.</text>
</comment>
<dbReference type="Proteomes" id="UP000243978">
    <property type="component" value="Unassembled WGS sequence"/>
</dbReference>